<reference evidence="1 2" key="1">
    <citation type="submission" date="2022-09" db="EMBL/GenBank/DDBJ databases">
        <title>New species of Phenylobacterium.</title>
        <authorList>
            <person name="Mieszkin S."/>
        </authorList>
    </citation>
    <scope>NUCLEOTIDE SEQUENCE [LARGE SCALE GENOMIC DNA]</scope>
    <source>
        <strain evidence="1 2">HK31-G</strain>
    </source>
</reference>
<dbReference type="RefSeq" id="WP_377371681.1">
    <property type="nucleotide sequence ID" value="NZ_JAOTJD010000058.1"/>
</dbReference>
<organism evidence="1 2">
    <name type="scientific">Phenylobacterium ferrooxidans</name>
    <dbReference type="NCBI Taxonomy" id="2982689"/>
    <lineage>
        <taxon>Bacteria</taxon>
        <taxon>Pseudomonadati</taxon>
        <taxon>Pseudomonadota</taxon>
        <taxon>Alphaproteobacteria</taxon>
        <taxon>Caulobacterales</taxon>
        <taxon>Caulobacteraceae</taxon>
        <taxon>Phenylobacterium</taxon>
    </lineage>
</organism>
<evidence type="ECO:0000313" key="2">
    <source>
        <dbReference type="Proteomes" id="UP001598130"/>
    </source>
</evidence>
<gene>
    <name evidence="1" type="ORF">OCL97_20980</name>
</gene>
<dbReference type="InterPro" id="IPR029035">
    <property type="entry name" value="DHS-like_NAD/FAD-binding_dom"/>
</dbReference>
<evidence type="ECO:0000313" key="1">
    <source>
        <dbReference type="EMBL" id="MFD3266425.1"/>
    </source>
</evidence>
<comment type="caution">
    <text evidence="1">The sequence shown here is derived from an EMBL/GenBank/DDBJ whole genome shotgun (WGS) entry which is preliminary data.</text>
</comment>
<accession>A0ABW6CTP8</accession>
<dbReference type="Proteomes" id="UP001598130">
    <property type="component" value="Unassembled WGS sequence"/>
</dbReference>
<dbReference type="EMBL" id="JAOTJD010000058">
    <property type="protein sequence ID" value="MFD3266425.1"/>
    <property type="molecule type" value="Genomic_DNA"/>
</dbReference>
<proteinExistence type="predicted"/>
<dbReference type="Gene3D" id="3.40.50.1220">
    <property type="entry name" value="TPP-binding domain"/>
    <property type="match status" value="1"/>
</dbReference>
<protein>
    <recommendedName>
        <fullName evidence="3">SIR2-like domain-containing protein</fullName>
    </recommendedName>
</protein>
<sequence>MQFLDNGPDIPTELLEAQERGAVVFVCGAGVSRGVGLPSFHGLVAAVYIALGETWNGQPAEAPWIEGPAPALDRALFALQTRMGGADARMAANARSRILNAVQDELTAPPRIPLPDHLNLLRLSRDADMRPRLITTNFDVLFEQAWRESRGFPLPSRAVADMPGPGSADFSGVLHLHGRLAHIDLAALQNEAIDRVTAEELQFALGRAQVPDDLARAWRLLLGNRTAKQTQWDDGWFDIRRRLAGGDAGFDLRRQVARLFTPRPQARPVFKWPEEVEAEREARLMDVRYGGPVHADPAELLGLWPPAEDAALLRTLIRALEDALEEATDHGFTGQGFDRASFQVKSVAPHAQDSLREGFYPIVRVVADLLERLAAASPYAARAAAEQLAGQSYSLSLRLYLHALTLPGLFDPRWAAEYLLALNDEHFWVSDLRREVMRLAALRWAEFDPADRLALETRMAAGPPRVLFVEDLGMEEQVAGVMERETFLRLARQEHIAPGLGPAAAARLTAFRGANPKWELEVDERADFSSWSETRPGAQGEPELLDDVAADELVARAGALAAEDPWRQGEIWRKFVAADPVRAFEGLAARSEAGEWPSAAWIPFFWALHELDDPDLERRVVAALADAGVGELSGFATSVSSWMVRRAGLPAVAPEDRIALWDRLLDVLVADPREDDGGTDRASDILNRAPGHLARLLVHEIGQLGVDDGVGVPIAFKQRLDRLVDLAGARGAIAVAALGRTLPMLHRLDPDWAEARLVPFFAIDHDWAPAIWAQFATVGRWRNALFAVLRPAFLGAFGAPRRFEAASENLVFHLLRMARDRVAGEAEDAWPSFAETKAALAATNAEWRRHASFQLFREIEDTDRDSRALHWRETLGPLFVAVWPMAPALQSAESTYYLTGMMLRTGEAFPEAVTVVTPAVVGSGRDDRDALAMIRDDHQVLLMAHPRAGLELLDALVDSAYPPRDLGAWLDDLVSVEPALRTEMRFERLLGIARRAQA</sequence>
<dbReference type="SUPFAM" id="SSF52467">
    <property type="entry name" value="DHS-like NAD/FAD-binding domain"/>
    <property type="match status" value="1"/>
</dbReference>
<name>A0ABW6CTP8_9CAUL</name>
<evidence type="ECO:0008006" key="3">
    <source>
        <dbReference type="Google" id="ProtNLM"/>
    </source>
</evidence>
<keyword evidence="2" id="KW-1185">Reference proteome</keyword>